<dbReference type="Pfam" id="PF00069">
    <property type="entry name" value="Pkinase"/>
    <property type="match status" value="1"/>
</dbReference>
<evidence type="ECO:0000256" key="1">
    <source>
        <dbReference type="ARBA" id="ARBA00022679"/>
    </source>
</evidence>
<dbReference type="PROSITE" id="PS50021">
    <property type="entry name" value="CH"/>
    <property type="match status" value="1"/>
</dbReference>
<feature type="domain" description="Phorbol-ester/DAG-type" evidence="11">
    <location>
        <begin position="893"/>
        <end position="940"/>
    </location>
</feature>
<feature type="compositionally biased region" description="Polar residues" evidence="8">
    <location>
        <begin position="1538"/>
        <end position="1552"/>
    </location>
</feature>
<sequence length="1581" mass="170044">MLSGTSTAGGAAPFSPASPNGRSFKPDRLLNLRRAEQRQLNQRAAVEFIESVLGEKLPTDDLHAALQDGAVLCRVVNSLRPTTIRRVVAPNAPFAKMENINSFLTAARELGVPDSDLFQTVDLYEGKNMYRVVSAVLGVSRVVAGIPVGRRRAPTLIRALPDKWASGDSPTAHPLSSPSSPPRNDSARPSRSTVSLGIISTSATIATASTDTLIAEPPLRPPGRLRDITPTGSTRSREATLVGRPALTVRTQSLNVDSLPVDTDAPQSAPVAKRTPDTSPARSSKHRFRPQRGDDGGRNSTPGRPCQSAGVDEPRETLTLYEDDSDGESGRSTQYQLGNCIGKGQFGAVYRSLNLDTGQMVAIKRITLDHQMAEHTDDIMREVELLRSLQHPRVVRYEGFIKTPQHLNIVMEYVENGSLYHTLRAFGAFPEKLVLAYMVKIIEGLVYLHENQVVHCDLKAANILTTKKGNTKLSDFGVSLNLKLVEPRDDPDSKSGGAVAVDSEVAGTPNWMAPEIIELKGASTASDIWSLGCTVIELLTGRPPYADLMPMTALFRIVEDDHPPLPDGISATLRDFLLYCFDKDPTRRPTAPELMKLPWITGYNRHKKELTSLRRKHSVHIARHVSQLHAAAAPLDTFPVDPEGTVRRRGNRRHSSRRTSGLMVSGISQGDSPGTAAGMARLGSRLLLRSPLRPTQTKLQEIRRHMSQSYKKPSFRRFNLRARRQLREGLRNLPLSPFHRDVAAGLRDVPHSSATEAVTSLTSARNLGLSDLKDHLTLAPSPPRPRPHRLSAFGFAPLPATSPPATRGRIPRSGRRRWRKSQARLRQSLMCPVEPEVAIEVHSPPISTAAVTPSTEPHDEPVYPVASAPAVVQSSDPTSPNASAGSLSRSPAGHRFLATVVDRDTMCGWCRRILLTKVVACQRCDLACHIECRSRLPVQCPIALPPTTSGPPPPVRRAETQPLVPRDNTKMPPPLSRRDTDSDVPPSPAIFTGAPASVDSDAEAVRSDPAPTTPSRSVLALRPEPSSPLGGQPGTFRCSPIRNVPTAPAFTTSDTSAPSMASLPTESANSFPTRRASRHETQPALSSSSLRLGDEFLADWVDIDASQVDILPSEDYPADYRPSIRLGTPKSSTKPRASTMLHIPAYPYYGLDPTPRKSQLGEPSRPTPGTSTGPPKYLGMTPRVAVNGSFMRDSTASQSHGSGSPNSTPSSSPSASASRLPHTPSNHATSAGDNLPPMGATTVTSTARLSSVTDRTSMNTLNTATTTTIRSRLFTRPRPSSWSRKPVFKSPTVLRAEENYYGTIESVFDDTTDVGGCVGADGKRVEPASHLNTSWDSGYGGGGSGGTPSWPRNDAASSKEGRYTSMASVVGVASLYPSKPTGPRQRAVTSVVTTPGNSTGGPPFLPWGAGAHTTAHDASNPTITTSNLTSTTDCHAGPRSAVDRLTRDHNFNDPSASATVHRSRSFHSPSSSTSSGTRTAHQFQRCFPIPSAAAAALSVLTPSSRNGGTPNHHHHHNGTAAATSRHRNSLAGPAESPPYTTLLPSTVSTANSPFWCPPRLAAQGADKRKPKKTREDDCSVM</sequence>
<comment type="caution">
    <text evidence="12">The sequence shown here is derived from an EMBL/GenBank/DDBJ whole genome shotgun (WGS) entry which is preliminary data.</text>
</comment>
<accession>A0A9W8DLT6</accession>
<dbReference type="PROSITE" id="PS00107">
    <property type="entry name" value="PROTEIN_KINASE_ATP"/>
    <property type="match status" value="1"/>
</dbReference>
<gene>
    <name evidence="12" type="primary">CDC15_4</name>
    <name evidence="12" type="ORF">IWQ60_009064</name>
</gene>
<evidence type="ECO:0000313" key="13">
    <source>
        <dbReference type="Proteomes" id="UP001150569"/>
    </source>
</evidence>
<dbReference type="SMART" id="SM00109">
    <property type="entry name" value="C1"/>
    <property type="match status" value="1"/>
</dbReference>
<dbReference type="CDD" id="cd06627">
    <property type="entry name" value="STKc_Cdc7_like"/>
    <property type="match status" value="1"/>
</dbReference>
<dbReference type="GO" id="GO:0005524">
    <property type="term" value="F:ATP binding"/>
    <property type="evidence" value="ECO:0007669"/>
    <property type="project" value="UniProtKB-UniRule"/>
</dbReference>
<dbReference type="PROSITE" id="PS50081">
    <property type="entry name" value="ZF_DAG_PE_2"/>
    <property type="match status" value="1"/>
</dbReference>
<dbReference type="InterPro" id="IPR011009">
    <property type="entry name" value="Kinase-like_dom_sf"/>
</dbReference>
<dbReference type="InterPro" id="IPR046349">
    <property type="entry name" value="C1-like_sf"/>
</dbReference>
<evidence type="ECO:0000256" key="7">
    <source>
        <dbReference type="PROSITE-ProRule" id="PRU10141"/>
    </source>
</evidence>
<feature type="compositionally biased region" description="Low complexity" evidence="8">
    <location>
        <begin position="1163"/>
        <end position="1175"/>
    </location>
</feature>
<dbReference type="InterPro" id="IPR000719">
    <property type="entry name" value="Prot_kinase_dom"/>
</dbReference>
<dbReference type="InterPro" id="IPR003096">
    <property type="entry name" value="SM22_calponin"/>
</dbReference>
<dbReference type="GO" id="GO:0005737">
    <property type="term" value="C:cytoplasm"/>
    <property type="evidence" value="ECO:0007669"/>
    <property type="project" value="TreeGrafter"/>
</dbReference>
<evidence type="ECO:0000256" key="5">
    <source>
        <dbReference type="ARBA" id="ARBA00022833"/>
    </source>
</evidence>
<protein>
    <submittedName>
        <fullName evidence="12">Protein kinase of the Mitotic Exit Network</fullName>
        <ecNumber evidence="12">2.7.11.1</ecNumber>
    </submittedName>
</protein>
<feature type="region of interest" description="Disordered" evidence="8">
    <location>
        <begin position="1443"/>
        <end position="1481"/>
    </location>
</feature>
<dbReference type="InterPro" id="IPR036872">
    <property type="entry name" value="CH_dom_sf"/>
</dbReference>
<feature type="compositionally biased region" description="Polar residues" evidence="8">
    <location>
        <begin position="1049"/>
        <end position="1072"/>
    </location>
</feature>
<feature type="region of interest" description="Disordered" evidence="8">
    <location>
        <begin position="1328"/>
        <end position="1361"/>
    </location>
</feature>
<dbReference type="PROSITE" id="PS00108">
    <property type="entry name" value="PROTEIN_KINASE_ST"/>
    <property type="match status" value="1"/>
</dbReference>
<dbReference type="InterPro" id="IPR017441">
    <property type="entry name" value="Protein_kinase_ATP_BS"/>
</dbReference>
<dbReference type="PROSITE" id="PS50011">
    <property type="entry name" value="PROTEIN_KINASE_DOM"/>
    <property type="match status" value="1"/>
</dbReference>
<dbReference type="Gene3D" id="3.30.60.20">
    <property type="match status" value="1"/>
</dbReference>
<dbReference type="SMART" id="SM00220">
    <property type="entry name" value="S_TKc"/>
    <property type="match status" value="1"/>
</dbReference>
<dbReference type="InterPro" id="IPR050538">
    <property type="entry name" value="MAP_kinase_kinase_kinase"/>
</dbReference>
<evidence type="ECO:0000313" key="12">
    <source>
        <dbReference type="EMBL" id="KAJ1913822.1"/>
    </source>
</evidence>
<feature type="region of interest" description="Disordered" evidence="8">
    <location>
        <begin position="871"/>
        <end position="890"/>
    </location>
</feature>
<dbReference type="SUPFAM" id="SSF57889">
    <property type="entry name" value="Cysteine-rich domain"/>
    <property type="match status" value="1"/>
</dbReference>
<evidence type="ECO:0000256" key="2">
    <source>
        <dbReference type="ARBA" id="ARBA00022723"/>
    </source>
</evidence>
<dbReference type="InterPro" id="IPR002219">
    <property type="entry name" value="PKC_DAG/PE"/>
</dbReference>
<feature type="region of interest" description="Disordered" evidence="8">
    <location>
        <begin position="1501"/>
        <end position="1581"/>
    </location>
</feature>
<evidence type="ECO:0000256" key="8">
    <source>
        <dbReference type="SAM" id="MobiDB-lite"/>
    </source>
</evidence>
<dbReference type="SMART" id="SM00033">
    <property type="entry name" value="CH"/>
    <property type="match status" value="1"/>
</dbReference>
<feature type="compositionally biased region" description="Low complexity" evidence="8">
    <location>
        <begin position="1199"/>
        <end position="1218"/>
    </location>
</feature>
<feature type="compositionally biased region" description="Basic residues" evidence="8">
    <location>
        <begin position="647"/>
        <end position="657"/>
    </location>
</feature>
<feature type="compositionally biased region" description="Low complexity" evidence="8">
    <location>
        <begin position="1"/>
        <end position="21"/>
    </location>
</feature>
<evidence type="ECO:0000256" key="3">
    <source>
        <dbReference type="ARBA" id="ARBA00022741"/>
    </source>
</evidence>
<dbReference type="EC" id="2.7.11.1" evidence="12"/>
<dbReference type="PANTHER" id="PTHR48016:SF4">
    <property type="entry name" value="PROTEIN KINASE DOMAIN-CONTAINING PROTEIN"/>
    <property type="match status" value="1"/>
</dbReference>
<dbReference type="PROSITE" id="PS00479">
    <property type="entry name" value="ZF_DAG_PE_1"/>
    <property type="match status" value="1"/>
</dbReference>
<feature type="region of interest" description="Disordered" evidence="8">
    <location>
        <begin position="1115"/>
        <end position="1241"/>
    </location>
</feature>
<proteinExistence type="predicted"/>
<name>A0A9W8DLT6_9FUNG</name>
<evidence type="ECO:0000259" key="11">
    <source>
        <dbReference type="PROSITE" id="PS50081"/>
    </source>
</evidence>
<feature type="region of interest" description="Disordered" evidence="8">
    <location>
        <begin position="639"/>
        <end position="673"/>
    </location>
</feature>
<dbReference type="GO" id="GO:0004709">
    <property type="term" value="F:MAP kinase kinase kinase activity"/>
    <property type="evidence" value="ECO:0007669"/>
    <property type="project" value="TreeGrafter"/>
</dbReference>
<feature type="domain" description="Calponin-homology (CH)" evidence="10">
    <location>
        <begin position="39"/>
        <end position="144"/>
    </location>
</feature>
<dbReference type="SUPFAM" id="SSF56112">
    <property type="entry name" value="Protein kinase-like (PK-like)"/>
    <property type="match status" value="1"/>
</dbReference>
<dbReference type="Gene3D" id="1.10.418.10">
    <property type="entry name" value="Calponin-like domain"/>
    <property type="match status" value="1"/>
</dbReference>
<dbReference type="Pfam" id="PF00307">
    <property type="entry name" value="CH"/>
    <property type="match status" value="1"/>
</dbReference>
<dbReference type="PANTHER" id="PTHR48016">
    <property type="entry name" value="MAP KINASE KINASE KINASE SSK2-RELATED-RELATED"/>
    <property type="match status" value="1"/>
</dbReference>
<dbReference type="InterPro" id="IPR008271">
    <property type="entry name" value="Ser/Thr_kinase_AS"/>
</dbReference>
<dbReference type="SUPFAM" id="SSF47576">
    <property type="entry name" value="Calponin-homology domain, CH-domain"/>
    <property type="match status" value="1"/>
</dbReference>
<feature type="region of interest" description="Disordered" evidence="8">
    <location>
        <begin position="209"/>
        <end position="316"/>
    </location>
</feature>
<feature type="region of interest" description="Disordered" evidence="8">
    <location>
        <begin position="1"/>
        <end position="25"/>
    </location>
</feature>
<feature type="region of interest" description="Disordered" evidence="8">
    <location>
        <begin position="794"/>
        <end position="818"/>
    </location>
</feature>
<organism evidence="12 13">
    <name type="scientific">Tieghemiomyces parasiticus</name>
    <dbReference type="NCBI Taxonomy" id="78921"/>
    <lineage>
        <taxon>Eukaryota</taxon>
        <taxon>Fungi</taxon>
        <taxon>Fungi incertae sedis</taxon>
        <taxon>Zoopagomycota</taxon>
        <taxon>Kickxellomycotina</taxon>
        <taxon>Dimargaritomycetes</taxon>
        <taxon>Dimargaritales</taxon>
        <taxon>Dimargaritaceae</taxon>
        <taxon>Tieghemiomyces</taxon>
    </lineage>
</organism>
<keyword evidence="13" id="KW-1185">Reference proteome</keyword>
<evidence type="ECO:0000259" key="10">
    <source>
        <dbReference type="PROSITE" id="PS50021"/>
    </source>
</evidence>
<reference evidence="12" key="1">
    <citation type="submission" date="2022-07" db="EMBL/GenBank/DDBJ databases">
        <title>Phylogenomic reconstructions and comparative analyses of Kickxellomycotina fungi.</title>
        <authorList>
            <person name="Reynolds N.K."/>
            <person name="Stajich J.E."/>
            <person name="Barry K."/>
            <person name="Grigoriev I.V."/>
            <person name="Crous P."/>
            <person name="Smith M.E."/>
        </authorList>
    </citation>
    <scope>NUCLEOTIDE SEQUENCE</scope>
    <source>
        <strain evidence="12">RSA 861</strain>
    </source>
</reference>
<evidence type="ECO:0000256" key="6">
    <source>
        <dbReference type="ARBA" id="ARBA00022840"/>
    </source>
</evidence>
<feature type="region of interest" description="Disordered" evidence="8">
    <location>
        <begin position="162"/>
        <end position="193"/>
    </location>
</feature>
<keyword evidence="1 12" id="KW-0808">Transferase</keyword>
<dbReference type="PRINTS" id="PR00888">
    <property type="entry name" value="SM22CALPONIN"/>
</dbReference>
<evidence type="ECO:0000256" key="4">
    <source>
        <dbReference type="ARBA" id="ARBA00022777"/>
    </source>
</evidence>
<keyword evidence="4 12" id="KW-0418">Kinase</keyword>
<feature type="compositionally biased region" description="Basic residues" evidence="8">
    <location>
        <begin position="809"/>
        <end position="818"/>
    </location>
</feature>
<keyword evidence="3 7" id="KW-0547">Nucleotide-binding</keyword>
<feature type="binding site" evidence="7">
    <location>
        <position position="364"/>
    </location>
    <ligand>
        <name>ATP</name>
        <dbReference type="ChEBI" id="CHEBI:30616"/>
    </ligand>
</feature>
<dbReference type="Proteomes" id="UP001150569">
    <property type="component" value="Unassembled WGS sequence"/>
</dbReference>
<keyword evidence="6 7" id="KW-0067">ATP-binding</keyword>
<evidence type="ECO:0000259" key="9">
    <source>
        <dbReference type="PROSITE" id="PS50011"/>
    </source>
</evidence>
<feature type="region of interest" description="Disordered" evidence="8">
    <location>
        <begin position="944"/>
        <end position="1086"/>
    </location>
</feature>
<dbReference type="GO" id="GO:0046872">
    <property type="term" value="F:metal ion binding"/>
    <property type="evidence" value="ECO:0007669"/>
    <property type="project" value="UniProtKB-KW"/>
</dbReference>
<keyword evidence="5" id="KW-0862">Zinc</keyword>
<dbReference type="EMBL" id="JANBPT010000724">
    <property type="protein sequence ID" value="KAJ1913822.1"/>
    <property type="molecule type" value="Genomic_DNA"/>
</dbReference>
<feature type="compositionally biased region" description="Polar residues" evidence="8">
    <location>
        <begin position="876"/>
        <end position="889"/>
    </location>
</feature>
<feature type="compositionally biased region" description="Low complexity" evidence="8">
    <location>
        <begin position="1466"/>
        <end position="1481"/>
    </location>
</feature>
<dbReference type="OrthoDB" id="21595at2759"/>
<dbReference type="Gene3D" id="1.10.510.10">
    <property type="entry name" value="Transferase(Phosphotransferase) domain 1"/>
    <property type="match status" value="1"/>
</dbReference>
<keyword evidence="2" id="KW-0479">Metal-binding</keyword>
<feature type="domain" description="Protein kinase" evidence="9">
    <location>
        <begin position="335"/>
        <end position="600"/>
    </location>
</feature>
<dbReference type="InterPro" id="IPR001715">
    <property type="entry name" value="CH_dom"/>
</dbReference>
<feature type="compositionally biased region" description="Polar residues" evidence="8">
    <location>
        <begin position="1223"/>
        <end position="1232"/>
    </location>
</feature>